<proteinExistence type="predicted"/>
<dbReference type="AlphaFoldDB" id="A0A165I5G8"/>
<keyword evidence="2" id="KW-1185">Reference proteome</keyword>
<dbReference type="InParanoid" id="A0A165I5G8"/>
<dbReference type="Proteomes" id="UP000076842">
    <property type="component" value="Unassembled WGS sequence"/>
</dbReference>
<evidence type="ECO:0000313" key="2">
    <source>
        <dbReference type="Proteomes" id="UP000076842"/>
    </source>
</evidence>
<gene>
    <name evidence="1" type="ORF">CALCODRAFT_142065</name>
</gene>
<protein>
    <submittedName>
        <fullName evidence="1">Uncharacterized protein</fullName>
    </submittedName>
</protein>
<evidence type="ECO:0000313" key="1">
    <source>
        <dbReference type="EMBL" id="KZT60156.1"/>
    </source>
</evidence>
<name>A0A165I5G8_9BASI</name>
<accession>A0A165I5G8</accession>
<reference evidence="1 2" key="1">
    <citation type="journal article" date="2016" name="Mol. Biol. Evol.">
        <title>Comparative Genomics of Early-Diverging Mushroom-Forming Fungi Provides Insights into the Origins of Lignocellulose Decay Capabilities.</title>
        <authorList>
            <person name="Nagy L.G."/>
            <person name="Riley R."/>
            <person name="Tritt A."/>
            <person name="Adam C."/>
            <person name="Daum C."/>
            <person name="Floudas D."/>
            <person name="Sun H."/>
            <person name="Yadav J.S."/>
            <person name="Pangilinan J."/>
            <person name="Larsson K.H."/>
            <person name="Matsuura K."/>
            <person name="Barry K."/>
            <person name="Labutti K."/>
            <person name="Kuo R."/>
            <person name="Ohm R.A."/>
            <person name="Bhattacharya S.S."/>
            <person name="Shirouzu T."/>
            <person name="Yoshinaga Y."/>
            <person name="Martin F.M."/>
            <person name="Grigoriev I.V."/>
            <person name="Hibbett D.S."/>
        </authorList>
    </citation>
    <scope>NUCLEOTIDE SEQUENCE [LARGE SCALE GENOMIC DNA]</scope>
    <source>
        <strain evidence="1 2">HHB12733</strain>
    </source>
</reference>
<organism evidence="1 2">
    <name type="scientific">Calocera cornea HHB12733</name>
    <dbReference type="NCBI Taxonomy" id="1353952"/>
    <lineage>
        <taxon>Eukaryota</taxon>
        <taxon>Fungi</taxon>
        <taxon>Dikarya</taxon>
        <taxon>Basidiomycota</taxon>
        <taxon>Agaricomycotina</taxon>
        <taxon>Dacrymycetes</taxon>
        <taxon>Dacrymycetales</taxon>
        <taxon>Dacrymycetaceae</taxon>
        <taxon>Calocera</taxon>
    </lineage>
</organism>
<dbReference type="EMBL" id="KV423933">
    <property type="protein sequence ID" value="KZT60156.1"/>
    <property type="molecule type" value="Genomic_DNA"/>
</dbReference>
<sequence length="162" mass="17617">MKLPISRVILLRPSDTRAVGIRKKSTVFVTTHESSQQSDAAAARLRLNRDSPLIIRACRRKSARLVHRPDGGSRGDIVPAEAGRPYSLTARHGPDSDTCHLGAMIEAQKQASAKLPGLRAETQKAQKPSTTGCVQCGARGLEVDCGKQEAARWERDNAARLR</sequence>